<keyword evidence="6 7" id="KW-0472">Membrane</keyword>
<keyword evidence="3 7" id="KW-0479">Metal-binding</keyword>
<dbReference type="InterPro" id="IPR059000">
    <property type="entry name" value="ATPase_P-type_domA"/>
</dbReference>
<keyword evidence="4" id="KW-1278">Translocase</keyword>
<evidence type="ECO:0000256" key="5">
    <source>
        <dbReference type="ARBA" id="ARBA00022989"/>
    </source>
</evidence>
<sequence length="1153" mass="124775">MAAASLHASTLARAPLDDGFVELAIEGMMCMKNCGTTVQNALKSVKGVVSAKVDFETHTALVMMDGSQNAQFGPLVDAIESVGFGASILAPVSHTSTKVANVMELLIEGMMCQKNCGTTVQKALQNVKGVQNAVVEFDKLLAAVTLAEDANTTMKELVDAVECVGFMAEPYDHLRALKLRHKAQCDLTINNTRMRQISIVESELDEMSHLMLQVDQNDGNQPLQHPRAFFKVEGMSCAACVKAIEDFVRKQSGVIECRVGLISQKAEIVYDRSFFAAGDEVVKIVHWIKEAGYAPTHLSTIDPAQLTGDIDDQDQIIQVKFQVPDLNSASPTQLERLKTRLSELEGIVGVQINENEQVHVHVQQLAAKGPRDVLECIQQLGYINSEVITSGMEPNVTDPNSEAKKWKRLLSTSLLFSGPIFVINLILRYTPGFSELFSMNVFNSMSLRMLIMFLLATPVQFGVGKGFYATAWKGLKHGMMGMDFLIISGTTASYVFSFCSLVSSIVNPDFDGHQFFESSAMLITFVTLGKYMESVAKGKTTDALSQLLSMQPKTAILVDPSGGAEDNKEIPIELVQRGDLLRIPPGANISVDGVVRCGQSSCDESMITGESMPVMKSVGDYVFGSTINQHGTIMIEASCMGAGGSTLSQICSLIEEAQLRKAPIQAYADKVASIFAPFVVTIALTTFVIWYALLSSNKIPDTWKVDLDVNPSDGHIHDFYISVLFSISVVVIACPCALGLATPTAVMVGCGVGAKLGILIRGGKALEVARYVDTIVFDKTGTLTHGSASVTDVILVNSECSSQELLYYAASLETVSEHILAKAIVNAATEMGNSALKDPTNVTIIPGRGIEGCIVRFQAEENCETVLESVMIGNVELFEEKKIVVSPVMREQVHELEMAGKTVVCVCLQNALAGFIGLADTPRPEAKAVVAYLKAMNVDVWLITGDNIRTASHIARSLDITHVKAVALPGEKAAQVKALQERINPLTGRRRVVAMIGDGINDAPALAQSDVGIAIGAGTQIAKAEADMILVKSNLKDVVVALHLSRAVFNRIRLNFFFSIIYNVFGIPLASGLFFPLLHTMMPPVCAGLAMAFSSVTVVVSSLSLKKYQPPNVFATEQKHVVTDNQVRDLKYMMRNRLAVNARQTYTPLQSTE</sequence>
<dbReference type="InterPro" id="IPR018303">
    <property type="entry name" value="ATPase_P-typ_P_site"/>
</dbReference>
<proteinExistence type="inferred from homology"/>
<feature type="domain" description="HMA" evidence="8">
    <location>
        <begin position="226"/>
        <end position="296"/>
    </location>
</feature>
<feature type="transmembrane region" description="Helical" evidence="7">
    <location>
        <begin position="449"/>
        <end position="472"/>
    </location>
</feature>
<dbReference type="InParanoid" id="A0A024FVK2"/>
<dbReference type="CDD" id="cd00371">
    <property type="entry name" value="HMA"/>
    <property type="match status" value="3"/>
</dbReference>
<keyword evidence="5 7" id="KW-1133">Transmembrane helix</keyword>
<dbReference type="InterPro" id="IPR023298">
    <property type="entry name" value="ATPase_P-typ_TM_dom_sf"/>
</dbReference>
<dbReference type="InterPro" id="IPR036163">
    <property type="entry name" value="HMA_dom_sf"/>
</dbReference>
<feature type="domain" description="HMA" evidence="8">
    <location>
        <begin position="101"/>
        <end position="169"/>
    </location>
</feature>
<evidence type="ECO:0000256" key="7">
    <source>
        <dbReference type="RuleBase" id="RU362081"/>
    </source>
</evidence>
<dbReference type="EMBL" id="CAIX01000571">
    <property type="protein sequence ID" value="CCI11155.1"/>
    <property type="molecule type" value="Genomic_DNA"/>
</dbReference>
<organism evidence="9 10">
    <name type="scientific">Albugo candida</name>
    <dbReference type="NCBI Taxonomy" id="65357"/>
    <lineage>
        <taxon>Eukaryota</taxon>
        <taxon>Sar</taxon>
        <taxon>Stramenopiles</taxon>
        <taxon>Oomycota</taxon>
        <taxon>Peronosporomycetes</taxon>
        <taxon>Albuginales</taxon>
        <taxon>Albuginaceae</taxon>
        <taxon>Albugo</taxon>
    </lineage>
</organism>
<dbReference type="PANTHER" id="PTHR46594:SF4">
    <property type="entry name" value="P-TYPE CATION-TRANSPORTING ATPASE"/>
    <property type="match status" value="1"/>
</dbReference>
<dbReference type="SFLD" id="SFLDS00003">
    <property type="entry name" value="Haloacid_Dehalogenase"/>
    <property type="match status" value="1"/>
</dbReference>
<reference evidence="9 10" key="1">
    <citation type="submission" date="2012-05" db="EMBL/GenBank/DDBJ databases">
        <title>Recombination and specialization in a pathogen metapopulation.</title>
        <authorList>
            <person name="Gardiner A."/>
            <person name="Kemen E."/>
            <person name="Schultz-Larsen T."/>
            <person name="MacLean D."/>
            <person name="Van Oosterhout C."/>
            <person name="Jones J.D.G."/>
        </authorList>
    </citation>
    <scope>NUCLEOTIDE SEQUENCE [LARGE SCALE GENOMIC DNA]</scope>
    <source>
        <strain evidence="9 10">Ac Nc2</strain>
    </source>
</reference>
<feature type="domain" description="HMA" evidence="8">
    <location>
        <begin position="19"/>
        <end position="87"/>
    </location>
</feature>
<dbReference type="InterPro" id="IPR001757">
    <property type="entry name" value="P_typ_ATPase"/>
</dbReference>
<dbReference type="SUPFAM" id="SSF56784">
    <property type="entry name" value="HAD-like"/>
    <property type="match status" value="1"/>
</dbReference>
<dbReference type="AlphaFoldDB" id="A0A024FVK2"/>
<dbReference type="NCBIfam" id="TIGR01494">
    <property type="entry name" value="ATPase_P-type"/>
    <property type="match status" value="1"/>
</dbReference>
<dbReference type="Gene3D" id="3.30.70.100">
    <property type="match status" value="3"/>
</dbReference>
<dbReference type="InterPro" id="IPR044492">
    <property type="entry name" value="P_typ_ATPase_HD_dom"/>
</dbReference>
<dbReference type="OrthoDB" id="432719at2759"/>
<dbReference type="GO" id="GO:0016020">
    <property type="term" value="C:membrane"/>
    <property type="evidence" value="ECO:0007669"/>
    <property type="project" value="UniProtKB-SubCell"/>
</dbReference>
<feature type="transmembrane region" description="Helical" evidence="7">
    <location>
        <begin position="484"/>
        <end position="506"/>
    </location>
</feature>
<dbReference type="FunFam" id="2.70.150.10:FF:000002">
    <property type="entry name" value="Copper-transporting ATPase 1, putative"/>
    <property type="match status" value="1"/>
</dbReference>
<dbReference type="InterPro" id="IPR008250">
    <property type="entry name" value="ATPase_P-typ_transduc_dom_A_sf"/>
</dbReference>
<name>A0A024FVK2_9STRA</name>
<evidence type="ECO:0000256" key="6">
    <source>
        <dbReference type="ARBA" id="ARBA00023136"/>
    </source>
</evidence>
<dbReference type="PROSITE" id="PS00154">
    <property type="entry name" value="ATPASE_E1_E2"/>
    <property type="match status" value="1"/>
</dbReference>
<dbReference type="GO" id="GO:0019829">
    <property type="term" value="F:ATPase-coupled monoatomic cation transmembrane transporter activity"/>
    <property type="evidence" value="ECO:0007669"/>
    <property type="project" value="InterPro"/>
</dbReference>
<feature type="transmembrane region" description="Helical" evidence="7">
    <location>
        <begin position="671"/>
        <end position="693"/>
    </location>
</feature>
<dbReference type="InterPro" id="IPR006121">
    <property type="entry name" value="HMA_dom"/>
</dbReference>
<dbReference type="Gene3D" id="3.40.50.1000">
    <property type="entry name" value="HAD superfamily/HAD-like"/>
    <property type="match status" value="1"/>
</dbReference>
<evidence type="ECO:0000313" key="10">
    <source>
        <dbReference type="Proteomes" id="UP000053237"/>
    </source>
</evidence>
<dbReference type="NCBIfam" id="TIGR01525">
    <property type="entry name" value="ATPase-IB_hvy"/>
    <property type="match status" value="1"/>
</dbReference>
<feature type="transmembrane region" description="Helical" evidence="7">
    <location>
        <begin position="1081"/>
        <end position="1100"/>
    </location>
</feature>
<keyword evidence="7" id="KW-0547">Nucleotide-binding</keyword>
<dbReference type="SFLD" id="SFLDG00002">
    <property type="entry name" value="C1.7:_P-type_atpase_like"/>
    <property type="match status" value="1"/>
</dbReference>
<dbReference type="SUPFAM" id="SSF81665">
    <property type="entry name" value="Calcium ATPase, transmembrane domain M"/>
    <property type="match status" value="1"/>
</dbReference>
<dbReference type="Proteomes" id="UP000053237">
    <property type="component" value="Unassembled WGS sequence"/>
</dbReference>
<dbReference type="InterPro" id="IPR017969">
    <property type="entry name" value="Heavy-metal-associated_CS"/>
</dbReference>
<dbReference type="GO" id="GO:0005524">
    <property type="term" value="F:ATP binding"/>
    <property type="evidence" value="ECO:0007669"/>
    <property type="project" value="UniProtKB-UniRule"/>
</dbReference>
<protein>
    <recommendedName>
        <fullName evidence="8">HMA domain-containing protein</fullName>
    </recommendedName>
</protein>
<evidence type="ECO:0000259" key="8">
    <source>
        <dbReference type="PROSITE" id="PS50846"/>
    </source>
</evidence>
<keyword evidence="10" id="KW-1185">Reference proteome</keyword>
<dbReference type="PROSITE" id="PS01047">
    <property type="entry name" value="HMA_1"/>
    <property type="match status" value="1"/>
</dbReference>
<dbReference type="InterPro" id="IPR023214">
    <property type="entry name" value="HAD_sf"/>
</dbReference>
<dbReference type="PANTHER" id="PTHR46594">
    <property type="entry name" value="P-TYPE CATION-TRANSPORTING ATPASE"/>
    <property type="match status" value="1"/>
</dbReference>
<dbReference type="Pfam" id="PF00403">
    <property type="entry name" value="HMA"/>
    <property type="match status" value="3"/>
</dbReference>
<dbReference type="CDD" id="cd02094">
    <property type="entry name" value="P-type_ATPase_Cu-like"/>
    <property type="match status" value="1"/>
</dbReference>
<dbReference type="SUPFAM" id="SSF81653">
    <property type="entry name" value="Calcium ATPase, transduction domain A"/>
    <property type="match status" value="1"/>
</dbReference>
<feature type="transmembrane region" description="Helical" evidence="7">
    <location>
        <begin position="719"/>
        <end position="741"/>
    </location>
</feature>
<dbReference type="InterPro" id="IPR036412">
    <property type="entry name" value="HAD-like_sf"/>
</dbReference>
<dbReference type="Pfam" id="PF00702">
    <property type="entry name" value="Hydrolase"/>
    <property type="match status" value="1"/>
</dbReference>
<comment type="similarity">
    <text evidence="7">Belongs to the cation transport ATPase (P-type) (TC 3.A.3) family. Type IB subfamily.</text>
</comment>
<gene>
    <name evidence="9" type="ORF">BN9_124630</name>
</gene>
<dbReference type="SFLD" id="SFLDF00027">
    <property type="entry name" value="p-type_atpase"/>
    <property type="match status" value="1"/>
</dbReference>
<feature type="transmembrane region" description="Helical" evidence="7">
    <location>
        <begin position="409"/>
        <end position="429"/>
    </location>
</feature>
<comment type="caution">
    <text evidence="9">The sequence shown here is derived from an EMBL/GenBank/DDBJ whole genome shotgun (WGS) entry which is preliminary data.</text>
</comment>
<evidence type="ECO:0000256" key="3">
    <source>
        <dbReference type="ARBA" id="ARBA00022723"/>
    </source>
</evidence>
<evidence type="ECO:0000256" key="2">
    <source>
        <dbReference type="ARBA" id="ARBA00022692"/>
    </source>
</evidence>
<dbReference type="PRINTS" id="PR00119">
    <property type="entry name" value="CATATPASE"/>
</dbReference>
<dbReference type="GO" id="GO:0016887">
    <property type="term" value="F:ATP hydrolysis activity"/>
    <property type="evidence" value="ECO:0007669"/>
    <property type="project" value="InterPro"/>
</dbReference>
<comment type="subcellular location">
    <subcellularLocation>
        <location evidence="1 7">Membrane</location>
    </subcellularLocation>
</comment>
<keyword evidence="2 7" id="KW-0812">Transmembrane</keyword>
<evidence type="ECO:0000313" key="9">
    <source>
        <dbReference type="EMBL" id="CCI11155.1"/>
    </source>
</evidence>
<evidence type="ECO:0000256" key="4">
    <source>
        <dbReference type="ARBA" id="ARBA00022967"/>
    </source>
</evidence>
<dbReference type="Pfam" id="PF00122">
    <property type="entry name" value="E1-E2_ATPase"/>
    <property type="match status" value="1"/>
</dbReference>
<dbReference type="GO" id="GO:0046872">
    <property type="term" value="F:metal ion binding"/>
    <property type="evidence" value="ECO:0007669"/>
    <property type="project" value="UniProtKB-KW"/>
</dbReference>
<feature type="transmembrane region" description="Helical" evidence="7">
    <location>
        <begin position="1054"/>
        <end position="1075"/>
    </location>
</feature>
<dbReference type="Gene3D" id="3.40.1110.10">
    <property type="entry name" value="Calcium-transporting ATPase, cytoplasmic domain N"/>
    <property type="match status" value="2"/>
</dbReference>
<dbReference type="SUPFAM" id="SSF55008">
    <property type="entry name" value="HMA, heavy metal-associated domain"/>
    <property type="match status" value="3"/>
</dbReference>
<dbReference type="InterPro" id="IPR027256">
    <property type="entry name" value="P-typ_ATPase_IB"/>
</dbReference>
<dbReference type="STRING" id="65357.A0A024FVK2"/>
<dbReference type="PROSITE" id="PS50846">
    <property type="entry name" value="HMA_2"/>
    <property type="match status" value="3"/>
</dbReference>
<evidence type="ECO:0000256" key="1">
    <source>
        <dbReference type="ARBA" id="ARBA00004370"/>
    </source>
</evidence>
<accession>A0A024FVK2</accession>
<dbReference type="PRINTS" id="PR00942">
    <property type="entry name" value="CUATPASEI"/>
</dbReference>
<dbReference type="InterPro" id="IPR023299">
    <property type="entry name" value="ATPase_P-typ_cyto_dom_N"/>
</dbReference>
<keyword evidence="7" id="KW-0067">ATP-binding</keyword>
<dbReference type="Gene3D" id="2.70.150.10">
    <property type="entry name" value="Calcium-transporting ATPase, cytoplasmic transduction domain A"/>
    <property type="match status" value="1"/>
</dbReference>